<accession>H2Z586</accession>
<dbReference type="Proteomes" id="UP000007875">
    <property type="component" value="Unassembled WGS sequence"/>
</dbReference>
<dbReference type="GeneTree" id="ENSGT00530000067711"/>
<name>H2Z586_CIOSA</name>
<keyword evidence="1" id="KW-0732">Signal</keyword>
<keyword evidence="3" id="KW-1185">Reference proteome</keyword>
<reference evidence="2" key="3">
    <citation type="submission" date="2025-09" db="UniProtKB">
        <authorList>
            <consortium name="Ensembl"/>
        </authorList>
    </citation>
    <scope>IDENTIFICATION</scope>
</reference>
<dbReference type="Ensembl" id="ENSCSAVT00000012897.1">
    <property type="protein sequence ID" value="ENSCSAVP00000012748.1"/>
    <property type="gene ID" value="ENSCSAVG00000007486.1"/>
</dbReference>
<organism evidence="2 3">
    <name type="scientific">Ciona savignyi</name>
    <name type="common">Pacific transparent sea squirt</name>
    <dbReference type="NCBI Taxonomy" id="51511"/>
    <lineage>
        <taxon>Eukaryota</taxon>
        <taxon>Metazoa</taxon>
        <taxon>Chordata</taxon>
        <taxon>Tunicata</taxon>
        <taxon>Ascidiacea</taxon>
        <taxon>Phlebobranchia</taxon>
        <taxon>Cionidae</taxon>
        <taxon>Ciona</taxon>
    </lineage>
</organism>
<dbReference type="HOGENOM" id="CLU_2151395_0_0_1"/>
<reference evidence="2" key="2">
    <citation type="submission" date="2025-08" db="UniProtKB">
        <authorList>
            <consortium name="Ensembl"/>
        </authorList>
    </citation>
    <scope>IDENTIFICATION</scope>
</reference>
<sequence>MVYFGISALLIFPLCFVNSNLANRLRRQTFKDTHYIDESDFIKAVMCTECHSDPRCNGVRDYLICAHKCYDKQTPNVEVNSCSNLFECQDHCSYNPHYIPGPNECDRVFDCL</sequence>
<evidence type="ECO:0000256" key="1">
    <source>
        <dbReference type="SAM" id="SignalP"/>
    </source>
</evidence>
<proteinExistence type="predicted"/>
<dbReference type="InParanoid" id="H2Z586"/>
<dbReference type="AlphaFoldDB" id="H2Z586"/>
<evidence type="ECO:0000313" key="3">
    <source>
        <dbReference type="Proteomes" id="UP000007875"/>
    </source>
</evidence>
<feature type="chain" id="PRO_5003578257" evidence="1">
    <location>
        <begin position="23"/>
        <end position="112"/>
    </location>
</feature>
<feature type="signal peptide" evidence="1">
    <location>
        <begin position="1"/>
        <end position="22"/>
    </location>
</feature>
<protein>
    <submittedName>
        <fullName evidence="2">Uncharacterized protein</fullName>
    </submittedName>
</protein>
<evidence type="ECO:0000313" key="2">
    <source>
        <dbReference type="Ensembl" id="ENSCSAVP00000012748.1"/>
    </source>
</evidence>
<reference evidence="3" key="1">
    <citation type="submission" date="2003-08" db="EMBL/GenBank/DDBJ databases">
        <authorList>
            <person name="Birren B."/>
            <person name="Nusbaum C."/>
            <person name="Abebe A."/>
            <person name="Abouelleil A."/>
            <person name="Adekoya E."/>
            <person name="Ait-zahra M."/>
            <person name="Allen N."/>
            <person name="Allen T."/>
            <person name="An P."/>
            <person name="Anderson M."/>
            <person name="Anderson S."/>
            <person name="Arachchi H."/>
            <person name="Armbruster J."/>
            <person name="Bachantsang P."/>
            <person name="Baldwin J."/>
            <person name="Barry A."/>
            <person name="Bayul T."/>
            <person name="Blitshsteyn B."/>
            <person name="Bloom T."/>
            <person name="Blye J."/>
            <person name="Boguslavskiy L."/>
            <person name="Borowsky M."/>
            <person name="Boukhgalter B."/>
            <person name="Brunache A."/>
            <person name="Butler J."/>
            <person name="Calixte N."/>
            <person name="Calvo S."/>
            <person name="Camarata J."/>
            <person name="Campo K."/>
            <person name="Chang J."/>
            <person name="Cheshatsang Y."/>
            <person name="Citroen M."/>
            <person name="Collymore A."/>
            <person name="Considine T."/>
            <person name="Cook A."/>
            <person name="Cooke P."/>
            <person name="Corum B."/>
            <person name="Cuomo C."/>
            <person name="David R."/>
            <person name="Dawoe T."/>
            <person name="Degray S."/>
            <person name="Dodge S."/>
            <person name="Dooley K."/>
            <person name="Dorje P."/>
            <person name="Dorjee K."/>
            <person name="Dorris L."/>
            <person name="Duffey N."/>
            <person name="Dupes A."/>
            <person name="Elkins T."/>
            <person name="Engels R."/>
            <person name="Erickson J."/>
            <person name="Farina A."/>
            <person name="Faro S."/>
            <person name="Ferreira P."/>
            <person name="Fischer H."/>
            <person name="Fitzgerald M."/>
            <person name="Foley K."/>
            <person name="Gage D."/>
            <person name="Galagan J."/>
            <person name="Gearin G."/>
            <person name="Gnerre S."/>
            <person name="Gnirke A."/>
            <person name="Goyette A."/>
            <person name="Graham J."/>
            <person name="Grandbois E."/>
            <person name="Gyaltsen K."/>
            <person name="Hafez N."/>
            <person name="Hagopian D."/>
            <person name="Hagos B."/>
            <person name="Hall J."/>
            <person name="Hatcher B."/>
            <person name="Heller A."/>
            <person name="Higgins H."/>
            <person name="Honan T."/>
            <person name="Horn A."/>
            <person name="Houde N."/>
            <person name="Hughes L."/>
            <person name="Hulme W."/>
            <person name="Husby E."/>
            <person name="Iliev I."/>
            <person name="Jaffe D."/>
            <person name="Jones C."/>
            <person name="Kamal M."/>
            <person name="Kamat A."/>
            <person name="Kamvysselis M."/>
            <person name="Karlsson E."/>
            <person name="Kells C."/>
            <person name="Kieu A."/>
            <person name="Kisner P."/>
            <person name="Kodira C."/>
            <person name="Kulbokas E."/>
            <person name="Labutti K."/>
            <person name="Lama D."/>
            <person name="Landers T."/>
            <person name="Leger J."/>
            <person name="Levine S."/>
            <person name="Lewis D."/>
            <person name="Lewis T."/>
            <person name="Lindblad-toh K."/>
            <person name="Liu X."/>
            <person name="Lokyitsang T."/>
            <person name="Lokyitsang Y."/>
            <person name="Lucien O."/>
            <person name="Lui A."/>
            <person name="Ma L.J."/>
            <person name="Mabbitt R."/>
            <person name="Macdonald J."/>
            <person name="Maclean C."/>
            <person name="Major J."/>
            <person name="Manning J."/>
            <person name="Marabella R."/>
            <person name="Maru K."/>
            <person name="Matthews C."/>
            <person name="Mauceli E."/>
            <person name="Mccarthy M."/>
            <person name="Mcdonough S."/>
            <person name="Mcghee T."/>
            <person name="Meldrim J."/>
            <person name="Meneus L."/>
            <person name="Mesirov J."/>
            <person name="Mihalev A."/>
            <person name="Mihova T."/>
            <person name="Mikkelsen T."/>
            <person name="Mlenga V."/>
            <person name="Moru K."/>
            <person name="Mozes J."/>
            <person name="Mulrain L."/>
            <person name="Munson G."/>
            <person name="Naylor J."/>
            <person name="Newes C."/>
            <person name="Nguyen C."/>
            <person name="Nguyen N."/>
            <person name="Nguyen T."/>
            <person name="Nicol R."/>
            <person name="Nielsen C."/>
            <person name="Nizzari M."/>
            <person name="Norbu C."/>
            <person name="Norbu N."/>
            <person name="O'donnell P."/>
            <person name="Okoawo O."/>
            <person name="O'leary S."/>
            <person name="Omotosho B."/>
            <person name="O'neill K."/>
            <person name="Osman S."/>
            <person name="Parker S."/>
            <person name="Perrin D."/>
            <person name="Phunkhang P."/>
            <person name="Piqani B."/>
            <person name="Purcell S."/>
            <person name="Rachupka T."/>
            <person name="Ramasamy U."/>
            <person name="Rameau R."/>
            <person name="Ray V."/>
            <person name="Raymond C."/>
            <person name="Retta R."/>
            <person name="Richardson S."/>
            <person name="Rise C."/>
            <person name="Rodriguez J."/>
            <person name="Rogers J."/>
            <person name="Rogov P."/>
            <person name="Rutman M."/>
            <person name="Schupbach R."/>
            <person name="Seaman C."/>
            <person name="Settipalli S."/>
            <person name="Sharpe T."/>
            <person name="Sheridan J."/>
            <person name="Sherpa N."/>
            <person name="Shi J."/>
            <person name="Smirnov S."/>
            <person name="Smith C."/>
            <person name="Sougnez C."/>
            <person name="Spencer B."/>
            <person name="Stalker J."/>
            <person name="Stange-thomann N."/>
            <person name="Stavropoulos S."/>
            <person name="Stetson K."/>
            <person name="Stone C."/>
            <person name="Stone S."/>
            <person name="Stubbs M."/>
            <person name="Talamas J."/>
            <person name="Tchuinga P."/>
            <person name="Tenzing P."/>
            <person name="Tesfaye S."/>
            <person name="Theodore J."/>
            <person name="Thoulutsang Y."/>
            <person name="Topham K."/>
            <person name="Towey S."/>
            <person name="Tsamla T."/>
            <person name="Tsomo N."/>
            <person name="Vallee D."/>
            <person name="Vassiliev H."/>
            <person name="Venkataraman V."/>
            <person name="Vinson J."/>
            <person name="Vo A."/>
            <person name="Wade C."/>
            <person name="Wang S."/>
            <person name="Wangchuk T."/>
            <person name="Wangdi T."/>
            <person name="Whittaker C."/>
            <person name="Wilkinson J."/>
            <person name="Wu Y."/>
            <person name="Wyman D."/>
            <person name="Yadav S."/>
            <person name="Yang S."/>
            <person name="Yang X."/>
            <person name="Yeager S."/>
            <person name="Yee E."/>
            <person name="Young G."/>
            <person name="Zainoun J."/>
            <person name="Zembeck L."/>
            <person name="Zimmer A."/>
            <person name="Zody M."/>
            <person name="Lander E."/>
        </authorList>
    </citation>
    <scope>NUCLEOTIDE SEQUENCE [LARGE SCALE GENOMIC DNA]</scope>
</reference>